<feature type="domain" description="ELP1 first N-terminal beta-propeller" evidence="6">
    <location>
        <begin position="162"/>
        <end position="311"/>
    </location>
</feature>
<dbReference type="Pfam" id="PF23936">
    <property type="entry name" value="HB_ELP1"/>
    <property type="match status" value="1"/>
</dbReference>
<dbReference type="GO" id="GO:0005634">
    <property type="term" value="C:nucleus"/>
    <property type="evidence" value="ECO:0007669"/>
    <property type="project" value="UniProtKB-SubCell"/>
</dbReference>
<protein>
    <recommendedName>
        <fullName evidence="5">Elongator complex protein 1</fullName>
    </recommendedName>
</protein>
<evidence type="ECO:0000259" key="7">
    <source>
        <dbReference type="Pfam" id="PF23797"/>
    </source>
</evidence>
<dbReference type="InterPro" id="IPR056167">
    <property type="entry name" value="A-sol_ELP1"/>
</dbReference>
<dbReference type="SUPFAM" id="SSF82171">
    <property type="entry name" value="DPP6 N-terminal domain-like"/>
    <property type="match status" value="1"/>
</dbReference>
<dbReference type="PANTHER" id="PTHR12747:SF0">
    <property type="entry name" value="ELONGATOR COMPLEX PROTEIN 1"/>
    <property type="match status" value="1"/>
</dbReference>
<feature type="domain" description="ELP1 alpha-solenoid" evidence="9">
    <location>
        <begin position="692"/>
        <end position="758"/>
    </location>
</feature>
<dbReference type="InterPro" id="IPR056169">
    <property type="entry name" value="HB_ELP1"/>
</dbReference>
<dbReference type="Gramene" id="CDF32295">
    <property type="protein sequence ID" value="CDF32295"/>
    <property type="gene ID" value="CHC_T00007877001"/>
</dbReference>
<feature type="domain" description="ELP1 alpha-solenoid" evidence="9">
    <location>
        <begin position="761"/>
        <end position="863"/>
    </location>
</feature>
<reference evidence="12" key="1">
    <citation type="journal article" date="2013" name="Proc. Natl. Acad. Sci. U.S.A.">
        <title>Genome structure and metabolic features in the red seaweed Chondrus crispus shed light on evolution of the Archaeplastida.</title>
        <authorList>
            <person name="Collen J."/>
            <person name="Porcel B."/>
            <person name="Carre W."/>
            <person name="Ball S.G."/>
            <person name="Chaparro C."/>
            <person name="Tonon T."/>
            <person name="Barbeyron T."/>
            <person name="Michel G."/>
            <person name="Noel B."/>
            <person name="Valentin K."/>
            <person name="Elias M."/>
            <person name="Artiguenave F."/>
            <person name="Arun A."/>
            <person name="Aury J.M."/>
            <person name="Barbosa-Neto J.F."/>
            <person name="Bothwell J.H."/>
            <person name="Bouget F.Y."/>
            <person name="Brillet L."/>
            <person name="Cabello-Hurtado F."/>
            <person name="Capella-Gutierrez S."/>
            <person name="Charrier B."/>
            <person name="Cladiere L."/>
            <person name="Cock J.M."/>
            <person name="Coelho S.M."/>
            <person name="Colleoni C."/>
            <person name="Czjzek M."/>
            <person name="Da Silva C."/>
            <person name="Delage L."/>
            <person name="Denoeud F."/>
            <person name="Deschamps P."/>
            <person name="Dittami S.M."/>
            <person name="Gabaldon T."/>
            <person name="Gachon C.M."/>
            <person name="Groisillier A."/>
            <person name="Herve C."/>
            <person name="Jabbari K."/>
            <person name="Katinka M."/>
            <person name="Kloareg B."/>
            <person name="Kowalczyk N."/>
            <person name="Labadie K."/>
            <person name="Leblanc C."/>
            <person name="Lopez P.J."/>
            <person name="McLachlan D.H."/>
            <person name="Meslet-Cladiere L."/>
            <person name="Moustafa A."/>
            <person name="Nehr Z."/>
            <person name="Nyvall Collen P."/>
            <person name="Panaud O."/>
            <person name="Partensky F."/>
            <person name="Poulain J."/>
            <person name="Rensing S.A."/>
            <person name="Rousvoal S."/>
            <person name="Samson G."/>
            <person name="Symeonidi A."/>
            <person name="Weissenbach J."/>
            <person name="Zambounis A."/>
            <person name="Wincker P."/>
            <person name="Boyen C."/>
        </authorList>
    </citation>
    <scope>NUCLEOTIDE SEQUENCE [LARGE SCALE GENOMIC DNA]</scope>
    <source>
        <strain evidence="12">cv. Stackhouse</strain>
    </source>
</reference>
<dbReference type="PANTHER" id="PTHR12747">
    <property type="entry name" value="ELONGATOR COMPLEX PROTEIN 1"/>
    <property type="match status" value="1"/>
</dbReference>
<dbReference type="Pfam" id="PF23878">
    <property type="entry name" value="TPR_ELP1"/>
    <property type="match status" value="1"/>
</dbReference>
<dbReference type="GO" id="GO:0002926">
    <property type="term" value="P:tRNA wobble base 5-methoxycarbonylmethyl-2-thiouridinylation"/>
    <property type="evidence" value="ECO:0007669"/>
    <property type="project" value="TreeGrafter"/>
</dbReference>
<accession>R7Q495</accession>
<evidence type="ECO:0000256" key="4">
    <source>
        <dbReference type="ARBA" id="ARBA00022694"/>
    </source>
</evidence>
<dbReference type="EMBL" id="HG001469">
    <property type="protein sequence ID" value="CDF32295.1"/>
    <property type="molecule type" value="Genomic_DNA"/>
</dbReference>
<dbReference type="Pfam" id="PF23797">
    <property type="entry name" value="Beta-prop_ELP1_2nd"/>
    <property type="match status" value="1"/>
</dbReference>
<proteinExistence type="inferred from homology"/>
<feature type="domain" description="ELP1 TPR" evidence="8">
    <location>
        <begin position="878"/>
        <end position="1037"/>
    </location>
</feature>
<keyword evidence="5" id="KW-0539">Nucleus</keyword>
<comment type="function">
    <text evidence="5">Component of the elongator complex which is required for multiple tRNA modifications, including mcm5U (5-methoxycarbonylmethyl uridine), mcm5s2U (5-methoxycarbonylmethyl-2-thiouridine), and ncm5U (5-carbamoylmethyl uridine). The elongator complex catalyzes formation of carboxymethyluridine in the wobble base at position 34 in tRNAs.</text>
</comment>
<evidence type="ECO:0000313" key="11">
    <source>
        <dbReference type="EMBL" id="CDF32295.1"/>
    </source>
</evidence>
<dbReference type="OMA" id="WRESLYC"/>
<dbReference type="AlphaFoldDB" id="R7Q495"/>
<dbReference type="STRING" id="2769.R7Q495"/>
<dbReference type="GO" id="GO:0033588">
    <property type="term" value="C:elongator holoenzyme complex"/>
    <property type="evidence" value="ECO:0007669"/>
    <property type="project" value="InterPro"/>
</dbReference>
<dbReference type="InterPro" id="IPR006849">
    <property type="entry name" value="Elp1"/>
</dbReference>
<keyword evidence="4" id="KW-0819">tRNA processing</keyword>
<dbReference type="KEGG" id="ccp:CHC_T00007877001"/>
<evidence type="ECO:0000259" key="10">
    <source>
        <dbReference type="Pfam" id="PF23936"/>
    </source>
</evidence>
<dbReference type="GO" id="GO:0000049">
    <property type="term" value="F:tRNA binding"/>
    <property type="evidence" value="ECO:0007669"/>
    <property type="project" value="TreeGrafter"/>
</dbReference>
<evidence type="ECO:0000313" key="12">
    <source>
        <dbReference type="Proteomes" id="UP000012073"/>
    </source>
</evidence>
<comment type="subcellular location">
    <subcellularLocation>
        <location evidence="5">Cytoplasm</location>
    </subcellularLocation>
    <subcellularLocation>
        <location evidence="5">Nucleus</location>
    </subcellularLocation>
</comment>
<dbReference type="Pfam" id="PF04762">
    <property type="entry name" value="Beta-prop_ELP1_1st"/>
    <property type="match status" value="1"/>
</dbReference>
<gene>
    <name evidence="11" type="ORF">CHC_T00007877001</name>
</gene>
<dbReference type="OrthoDB" id="4075at2759"/>
<dbReference type="PIRSF" id="PIRSF017233">
    <property type="entry name" value="IKAP"/>
    <property type="match status" value="1"/>
</dbReference>
<dbReference type="GO" id="GO:0005829">
    <property type="term" value="C:cytosol"/>
    <property type="evidence" value="ECO:0007669"/>
    <property type="project" value="TreeGrafter"/>
</dbReference>
<organism evidence="11 12">
    <name type="scientific">Chondrus crispus</name>
    <name type="common">Carrageen Irish moss</name>
    <name type="synonym">Polymorpha crispa</name>
    <dbReference type="NCBI Taxonomy" id="2769"/>
    <lineage>
        <taxon>Eukaryota</taxon>
        <taxon>Rhodophyta</taxon>
        <taxon>Florideophyceae</taxon>
        <taxon>Rhodymeniophycidae</taxon>
        <taxon>Gigartinales</taxon>
        <taxon>Gigartinaceae</taxon>
        <taxon>Chondrus</taxon>
    </lineage>
</organism>
<evidence type="ECO:0000259" key="8">
    <source>
        <dbReference type="Pfam" id="PF23878"/>
    </source>
</evidence>
<comment type="similarity">
    <text evidence="2 5">Belongs to the ELP1/IKA1 family.</text>
</comment>
<evidence type="ECO:0000256" key="3">
    <source>
        <dbReference type="ARBA" id="ARBA00022490"/>
    </source>
</evidence>
<evidence type="ECO:0000259" key="9">
    <source>
        <dbReference type="Pfam" id="PF23925"/>
    </source>
</evidence>
<name>R7Q495_CHOCR</name>
<dbReference type="PhylomeDB" id="R7Q495"/>
<feature type="domain" description="ELP1 three-helical bundle" evidence="10">
    <location>
        <begin position="1067"/>
        <end position="1229"/>
    </location>
</feature>
<evidence type="ECO:0000256" key="2">
    <source>
        <dbReference type="ARBA" id="ARBA00006086"/>
    </source>
</evidence>
<dbReference type="RefSeq" id="XP_005711960.1">
    <property type="nucleotide sequence ID" value="XM_005711903.1"/>
</dbReference>
<evidence type="ECO:0000259" key="6">
    <source>
        <dbReference type="Pfam" id="PF04762"/>
    </source>
</evidence>
<dbReference type="Proteomes" id="UP000012073">
    <property type="component" value="Unassembled WGS sequence"/>
</dbReference>
<evidence type="ECO:0000256" key="1">
    <source>
        <dbReference type="ARBA" id="ARBA00005043"/>
    </source>
</evidence>
<comment type="pathway">
    <text evidence="1">tRNA modification; 5-methoxycarbonylmethyl-2-thiouridine-tRNA biosynthesis.</text>
</comment>
<sequence length="1272" mass="141202">MQNLDIHSVSHLRFAHPSSSHSVLTVFEAPSGLRQLYFAVPSADHTLSLHAVSLPPSSSIVTETPISTALSSNPKSVCILGESLLIVTRDGELFTFDTLNGLVHPVGEVVDEENPACSGVLDAVSSPDGNLVVVVSPVKTLVLDATLDVRAEIPHAEVPAINARVSWRGDGEFFVVALEGKNHQLRGVVVDRECATVKTLDIDSIANIKGGHLAVAWEPRIGGFICLSIGDGRLIFFERNGLRHLRSDFDLPFVAPPLMLSWSADSRILAVVQKFDAKKTTVSLFMRTNYKWYCKRVVQVGDEVLMVHWDEDVVDSMALFTKEGFALFTRFRVLPGTVFDVMGGAHAFVIDGINVCVSNLTRAVLPPPMNHGVVKYDDAVQEICGWEADNQIGALLANGAFQVVEIKDCFHRAQADCSTQANGAKICENQKWQFGIGSEATPFLTTRSPVFVARDAVVVVNHASPWSEDNVEPQELLQLFCLSTDGSEPKLLGEYEVDGCVRVLSRSVTNNEIIMATSKGCIIRLKVDRKSGSFEEVASAPHAVSSGAVRIRDFTVSRERCITLVQDENGTLKAFELTAEKSLCISRECTSFCLQEKFLSFTTTSHLLYCVLLDKASSKSYDEDRNEIPSVCDALDSKIGAVVQDSQGSQLPAGKGATRPIDRSSLIVAAIPGEVTTVLQAPRGNLECICPRPIVFETVDEFAKSAKYSKAFSLCRKQRVDMNHVVTANYNMFLENIRDFVDEVEKASHLSIFLTFLRGDVSKVNTVCDAAVRTLRDKNNKGRYLNAILTGLIRREPSDFASALDQVREARDRDEEEGAAAVDYLFVLVKNEEKVYREALGTYDLQLALFVARSSQIDPADYSQELKQLSVLDTEKMKYAIDMRLERYDKALRSLYRCGESKFDQCVSLCHEHALYETGLDLFRRDDSYRKNLMDGYGKHLVETDRFEDAGSVFIRNQDWLQASTSFRKGGQWKRAVSAVWRCEQLSVEEKHDLLDSLVDELVDNGKLREAAHVRLLHLDDIDGAIELLSRDEEWEEMFESIALHCGRKVSKESSAAAEEKMLWQKVAGMILEGADVLLSTLRENGGKLRERRKRLEIVREAKREISARLAANGGPMDEADSDAFSASTASSLVSNLSDVTFTSRTSATSVFTTVSGTGPMSVAKLEKQAEKRRRKAARKRIREGHPREEEYLVGYLKKLVPGAFLRQRVQKMGVALMFIGKVDDVKTLLKEMTAYVDETKLLPEDVLDSEELREATTDKAWLEPGKVVELL</sequence>
<dbReference type="InterPro" id="IPR056164">
    <property type="entry name" value="Beta-prop_ELP1_1st"/>
</dbReference>
<dbReference type="Pfam" id="PF23925">
    <property type="entry name" value="A-sol_ELP1"/>
    <property type="match status" value="2"/>
</dbReference>
<dbReference type="GeneID" id="17319694"/>
<evidence type="ECO:0000256" key="5">
    <source>
        <dbReference type="PIRNR" id="PIRNR017233"/>
    </source>
</evidence>
<feature type="domain" description="ELP1 N-terminal second beta-propeller" evidence="7">
    <location>
        <begin position="349"/>
        <end position="621"/>
    </location>
</feature>
<dbReference type="InterPro" id="IPR056165">
    <property type="entry name" value="Beta-prop_ELP1_2nd"/>
</dbReference>
<keyword evidence="12" id="KW-1185">Reference proteome</keyword>
<dbReference type="InterPro" id="IPR056166">
    <property type="entry name" value="TPR_ELP1"/>
</dbReference>
<dbReference type="UniPathway" id="UPA00988"/>
<keyword evidence="3 5" id="KW-0963">Cytoplasm</keyword>